<name>A0A164FZ98_9CRUS</name>
<gene>
    <name evidence="1" type="ORF">APZ42_006307</name>
</gene>
<dbReference type="STRING" id="35525.A0A164FZ98"/>
<sequence length="197" mass="22110">MLFFTFLCYDRQPALICLSFNRNTVIYYRIFFLVFQKSYCRDFGGKISEKPTSISVKMYRNVISEFFPDIFLREQSLKSVIIRLSIELDGHMKLNCGTNARAGLGNPAVSALGNHPALGAWEIINEPEGSLFNNQANGNPCLETTPLKDTGAGWTNLYIPMQNLSTGNRMVGIIKPKVRISNITCFSQISRQILPSA</sequence>
<organism evidence="1 2">
    <name type="scientific">Daphnia magna</name>
    <dbReference type="NCBI Taxonomy" id="35525"/>
    <lineage>
        <taxon>Eukaryota</taxon>
        <taxon>Metazoa</taxon>
        <taxon>Ecdysozoa</taxon>
        <taxon>Arthropoda</taxon>
        <taxon>Crustacea</taxon>
        <taxon>Branchiopoda</taxon>
        <taxon>Diplostraca</taxon>
        <taxon>Cladocera</taxon>
        <taxon>Anomopoda</taxon>
        <taxon>Daphniidae</taxon>
        <taxon>Daphnia</taxon>
    </lineage>
</organism>
<evidence type="ECO:0000313" key="1">
    <source>
        <dbReference type="EMBL" id="KZR98329.1"/>
    </source>
</evidence>
<dbReference type="Proteomes" id="UP000076858">
    <property type="component" value="Unassembled WGS sequence"/>
</dbReference>
<dbReference type="AlphaFoldDB" id="A0A164FZ98"/>
<dbReference type="EMBL" id="LRGB01017461">
    <property type="protein sequence ID" value="KZR98329.1"/>
    <property type="molecule type" value="Genomic_DNA"/>
</dbReference>
<dbReference type="Gene3D" id="3.20.20.80">
    <property type="entry name" value="Glycosidases"/>
    <property type="match status" value="1"/>
</dbReference>
<reference evidence="1 2" key="1">
    <citation type="submission" date="2016-03" db="EMBL/GenBank/DDBJ databases">
        <title>EvidentialGene: Evidence-directed Construction of Genes on Genomes.</title>
        <authorList>
            <person name="Gilbert D.G."/>
            <person name="Choi J.-H."/>
            <person name="Mockaitis K."/>
            <person name="Colbourne J."/>
            <person name="Pfrender M."/>
        </authorList>
    </citation>
    <scope>NUCLEOTIDE SEQUENCE [LARGE SCALE GENOMIC DNA]</scope>
    <source>
        <strain evidence="1 2">Xinb3</strain>
        <tissue evidence="1">Complete organism</tissue>
    </source>
</reference>
<dbReference type="PANTHER" id="PTHR37398">
    <property type="entry name" value="ENDO-BETA-1,4-MANNANASE"/>
    <property type="match status" value="1"/>
</dbReference>
<comment type="caution">
    <text evidence="1">The sequence shown here is derived from an EMBL/GenBank/DDBJ whole genome shotgun (WGS) entry which is preliminary data.</text>
</comment>
<keyword evidence="2" id="KW-1185">Reference proteome</keyword>
<dbReference type="InterPro" id="IPR017853">
    <property type="entry name" value="GH"/>
</dbReference>
<dbReference type="SUPFAM" id="SSF51445">
    <property type="entry name" value="(Trans)glycosidases"/>
    <property type="match status" value="1"/>
</dbReference>
<dbReference type="PANTHER" id="PTHR37398:SF3">
    <property type="entry name" value="GLYCOSIDE HYDROLASE FAMILY 5 DOMAIN-CONTAINING PROTEIN"/>
    <property type="match status" value="1"/>
</dbReference>
<protein>
    <submittedName>
        <fullName evidence="1">Putative Endo-beta-1,4-mannanase</fullName>
    </submittedName>
</protein>
<evidence type="ECO:0000313" key="2">
    <source>
        <dbReference type="Proteomes" id="UP000076858"/>
    </source>
</evidence>
<accession>A0A164FZ98</accession>
<proteinExistence type="predicted"/>